<accession>A0A2H1IRH2</accession>
<sequence>MNRLLRRAQRLMVFGLLASFLGSQLVEGAVNGLIVLGVFPLAWIPIYRTITDVQDAFAAAVSRFVERHNPGHVLVVCEATDVVLTSVAIAMILLGPSGWVAPVLVVYLLVASFLPLVVDLAEEFYLNDVAQIDGGAVVRANTLIAVGTGVGGLLIGRPVGALTSVSGIATVLALNVALSLVAIVLRIRSGRLYAPEHASPSPEADADGFVVGIRRFFFPSGPGVIVRNGFLSPVFSFVFMLSTSVLGTYVVLWVAGEADGNGVVTRLSVLLFAMGASAIVSPYVIGRILERNGETAGRLLRWLLGLFSFGCTAAVVVRLTWDDAVGSLVIFLCLLVITASSQGVLFAVSTLRQLRLSSTEFREVVGWSFSMSAIGGICGAWLGYVLRAAQDPLAALLVAAGIGTALFVWAMMSRFSTR</sequence>
<dbReference type="Proteomes" id="UP000234333">
    <property type="component" value="Unassembled WGS sequence"/>
</dbReference>
<name>A0A2H1IRH2_9MICO</name>
<gene>
    <name evidence="2" type="ORF">BC102111_01483</name>
</gene>
<keyword evidence="1" id="KW-1133">Transmembrane helix</keyword>
<evidence type="ECO:0008006" key="4">
    <source>
        <dbReference type="Google" id="ProtNLM"/>
    </source>
</evidence>
<evidence type="ECO:0000313" key="2">
    <source>
        <dbReference type="EMBL" id="SMX77700.1"/>
    </source>
</evidence>
<dbReference type="EMBL" id="FXZC01000003">
    <property type="protein sequence ID" value="SMX77700.1"/>
    <property type="molecule type" value="Genomic_DNA"/>
</dbReference>
<dbReference type="RefSeq" id="WP_146001404.1">
    <property type="nucleotide sequence ID" value="NZ_FXZC01000003.1"/>
</dbReference>
<feature type="transmembrane region" description="Helical" evidence="1">
    <location>
        <begin position="161"/>
        <end position="185"/>
    </location>
</feature>
<dbReference type="AlphaFoldDB" id="A0A2H1IRH2"/>
<feature type="transmembrane region" description="Helical" evidence="1">
    <location>
        <begin position="327"/>
        <end position="352"/>
    </location>
</feature>
<dbReference type="NCBIfam" id="NF037960">
    <property type="entry name" value="MFS_trans"/>
    <property type="match status" value="1"/>
</dbReference>
<dbReference type="SUPFAM" id="SSF103473">
    <property type="entry name" value="MFS general substrate transporter"/>
    <property type="match status" value="1"/>
</dbReference>
<protein>
    <recommendedName>
        <fullName evidence="4">Major Facilitator Superfamily protein</fullName>
    </recommendedName>
</protein>
<feature type="transmembrane region" description="Helical" evidence="1">
    <location>
        <begin position="73"/>
        <end position="94"/>
    </location>
</feature>
<reference evidence="3" key="1">
    <citation type="submission" date="2017-03" db="EMBL/GenBank/DDBJ databases">
        <authorList>
            <person name="Monnet C."/>
        </authorList>
    </citation>
    <scope>NUCLEOTIDE SEQUENCE [LARGE SCALE GENOMIC DNA]</scope>
    <source>
        <strain evidence="3">CIP 102111</strain>
    </source>
</reference>
<feature type="transmembrane region" description="Helical" evidence="1">
    <location>
        <begin position="99"/>
        <end position="118"/>
    </location>
</feature>
<keyword evidence="1" id="KW-0812">Transmembrane</keyword>
<feature type="transmembrane region" description="Helical" evidence="1">
    <location>
        <begin position="234"/>
        <end position="255"/>
    </location>
</feature>
<feature type="transmembrane region" description="Helical" evidence="1">
    <location>
        <begin position="392"/>
        <end position="412"/>
    </location>
</feature>
<dbReference type="GeneID" id="99772069"/>
<feature type="transmembrane region" description="Helical" evidence="1">
    <location>
        <begin position="364"/>
        <end position="386"/>
    </location>
</feature>
<feature type="transmembrane region" description="Helical" evidence="1">
    <location>
        <begin position="301"/>
        <end position="321"/>
    </location>
</feature>
<keyword evidence="1" id="KW-0472">Membrane</keyword>
<evidence type="ECO:0000313" key="3">
    <source>
        <dbReference type="Proteomes" id="UP000234333"/>
    </source>
</evidence>
<dbReference type="InterPro" id="IPR036259">
    <property type="entry name" value="MFS_trans_sf"/>
</dbReference>
<organism evidence="2 3">
    <name type="scientific">Brevibacterium casei CIP 102111</name>
    <dbReference type="NCBI Taxonomy" id="1255625"/>
    <lineage>
        <taxon>Bacteria</taxon>
        <taxon>Bacillati</taxon>
        <taxon>Actinomycetota</taxon>
        <taxon>Actinomycetes</taxon>
        <taxon>Micrococcales</taxon>
        <taxon>Brevibacteriaceae</taxon>
        <taxon>Brevibacterium</taxon>
    </lineage>
</organism>
<feature type="transmembrane region" description="Helical" evidence="1">
    <location>
        <begin position="267"/>
        <end position="289"/>
    </location>
</feature>
<proteinExistence type="predicted"/>
<evidence type="ECO:0000256" key="1">
    <source>
        <dbReference type="SAM" id="Phobius"/>
    </source>
</evidence>